<sequence length="310" mass="35616">MRLDQLKTDPTGSGRMDLDQDRRTFEEQGFIGPFTLFEPDEMKAFWKEQRVALLDPEASSRAVFDNPVNYDRHLDIPGLSRIVSEPEMVRRMQALIGDDVLCWRTEFFPKNPGDSGTGWHQVETYAIGEATEGMLEPTARSEGTPMELTAWIAFTDATRENGCLKLIPGSHRTWKYDEKARLRFDDKSKDHTFFGYDYSELRLDKNWDPDSEQVAHLEMKAGQFIIFTARCIHGSNPNISRKQRMGFAVRVVPTHVRVYGGMTEFDEFGHHFDLSRHGCVLVAGQDEYGFNTLRSSNEWGQEFSTLPRSE</sequence>
<evidence type="ECO:0000313" key="2">
    <source>
        <dbReference type="Proteomes" id="UP001597083"/>
    </source>
</evidence>
<name>A0ABW3CA07_9ACTN</name>
<dbReference type="NCBIfam" id="TIGR01762">
    <property type="entry name" value="chlorin-enz"/>
    <property type="match status" value="1"/>
</dbReference>
<dbReference type="InterPro" id="IPR008775">
    <property type="entry name" value="Phytyl_CoA_dOase-like"/>
</dbReference>
<dbReference type="Pfam" id="PF05721">
    <property type="entry name" value="PhyH"/>
    <property type="match status" value="1"/>
</dbReference>
<evidence type="ECO:0000313" key="1">
    <source>
        <dbReference type="EMBL" id="MFD0851123.1"/>
    </source>
</evidence>
<dbReference type="SUPFAM" id="SSF51197">
    <property type="entry name" value="Clavaminate synthase-like"/>
    <property type="match status" value="1"/>
</dbReference>
<gene>
    <name evidence="1" type="ORF">ACFQ07_02755</name>
</gene>
<comment type="caution">
    <text evidence="1">The sequence shown here is derived from an EMBL/GenBank/DDBJ whole genome shotgun (WGS) entry which is preliminary data.</text>
</comment>
<accession>A0ABW3CA07</accession>
<dbReference type="Proteomes" id="UP001597083">
    <property type="component" value="Unassembled WGS sequence"/>
</dbReference>
<dbReference type="PANTHER" id="PTHR20883:SF48">
    <property type="entry name" value="ECTOINE DIOXYGENASE"/>
    <property type="match status" value="1"/>
</dbReference>
<organism evidence="1 2">
    <name type="scientific">Actinomadura adrarensis</name>
    <dbReference type="NCBI Taxonomy" id="1819600"/>
    <lineage>
        <taxon>Bacteria</taxon>
        <taxon>Bacillati</taxon>
        <taxon>Actinomycetota</taxon>
        <taxon>Actinomycetes</taxon>
        <taxon>Streptosporangiales</taxon>
        <taxon>Thermomonosporaceae</taxon>
        <taxon>Actinomadura</taxon>
    </lineage>
</organism>
<keyword evidence="2" id="KW-1185">Reference proteome</keyword>
<dbReference type="InterPro" id="IPR010092">
    <property type="entry name" value="Chlorin_enz"/>
</dbReference>
<proteinExistence type="predicted"/>
<dbReference type="PANTHER" id="PTHR20883">
    <property type="entry name" value="PHYTANOYL-COA DIOXYGENASE DOMAIN CONTAINING 1"/>
    <property type="match status" value="1"/>
</dbReference>
<dbReference type="EMBL" id="JBHTIR010000261">
    <property type="protein sequence ID" value="MFD0851123.1"/>
    <property type="molecule type" value="Genomic_DNA"/>
</dbReference>
<dbReference type="Gene3D" id="2.60.120.620">
    <property type="entry name" value="q2cbj1_9rhob like domain"/>
    <property type="match status" value="1"/>
</dbReference>
<reference evidence="2" key="1">
    <citation type="journal article" date="2019" name="Int. J. Syst. Evol. Microbiol.">
        <title>The Global Catalogue of Microorganisms (GCM) 10K type strain sequencing project: providing services to taxonomists for standard genome sequencing and annotation.</title>
        <authorList>
            <consortium name="The Broad Institute Genomics Platform"/>
            <consortium name="The Broad Institute Genome Sequencing Center for Infectious Disease"/>
            <person name="Wu L."/>
            <person name="Ma J."/>
        </authorList>
    </citation>
    <scope>NUCLEOTIDE SEQUENCE [LARGE SCALE GENOMIC DNA]</scope>
    <source>
        <strain evidence="2">JCM 31696</strain>
    </source>
</reference>
<protein>
    <submittedName>
        <fullName evidence="1">Chlorinating enzyme</fullName>
    </submittedName>
</protein>